<dbReference type="PANTHER" id="PTHR33744">
    <property type="entry name" value="CARBOHYDRATE DIACID REGULATOR"/>
    <property type="match status" value="1"/>
</dbReference>
<dbReference type="InterPro" id="IPR025736">
    <property type="entry name" value="PucR_C-HTH_dom"/>
</dbReference>
<feature type="domain" description="PucR C-terminal helix-turn-helix" evidence="2">
    <location>
        <begin position="375"/>
        <end position="430"/>
    </location>
</feature>
<dbReference type="InterPro" id="IPR042070">
    <property type="entry name" value="PucR_C-HTH_sf"/>
</dbReference>
<dbReference type="PANTHER" id="PTHR33744:SF1">
    <property type="entry name" value="DNA-BINDING TRANSCRIPTIONAL ACTIVATOR ADER"/>
    <property type="match status" value="1"/>
</dbReference>
<dbReference type="InterPro" id="IPR041522">
    <property type="entry name" value="CdaR_GGDEF"/>
</dbReference>
<dbReference type="Pfam" id="PF13556">
    <property type="entry name" value="HTH_30"/>
    <property type="match status" value="1"/>
</dbReference>
<dbReference type="InterPro" id="IPR025751">
    <property type="entry name" value="RsbRD_N_dom"/>
</dbReference>
<dbReference type="EMBL" id="FNON01000008">
    <property type="protein sequence ID" value="SDZ03024.1"/>
    <property type="molecule type" value="Genomic_DNA"/>
</dbReference>
<accession>A0A1H3PPC3</accession>
<keyword evidence="6" id="KW-1185">Reference proteome</keyword>
<dbReference type="InterPro" id="IPR051448">
    <property type="entry name" value="CdaR-like_regulators"/>
</dbReference>
<evidence type="ECO:0000313" key="5">
    <source>
        <dbReference type="EMBL" id="SDZ03024.1"/>
    </source>
</evidence>
<keyword evidence="5" id="KW-0238">DNA-binding</keyword>
<comment type="similarity">
    <text evidence="1">Belongs to the CdaR family.</text>
</comment>
<feature type="domain" description="CdaR GGDEF-like" evidence="4">
    <location>
        <begin position="206"/>
        <end position="323"/>
    </location>
</feature>
<dbReference type="Pfam" id="PF17853">
    <property type="entry name" value="GGDEF_2"/>
    <property type="match status" value="1"/>
</dbReference>
<dbReference type="GO" id="GO:0003677">
    <property type="term" value="F:DNA binding"/>
    <property type="evidence" value="ECO:0007669"/>
    <property type="project" value="UniProtKB-KW"/>
</dbReference>
<evidence type="ECO:0000259" key="2">
    <source>
        <dbReference type="Pfam" id="PF13556"/>
    </source>
</evidence>
<dbReference type="Proteomes" id="UP000199515">
    <property type="component" value="Unassembled WGS sequence"/>
</dbReference>
<feature type="domain" description="RsbT co-antagonist protein RsbRD N-terminal" evidence="3">
    <location>
        <begin position="48"/>
        <end position="192"/>
    </location>
</feature>
<dbReference type="STRING" id="589385.SAMN05421504_108339"/>
<evidence type="ECO:0000259" key="3">
    <source>
        <dbReference type="Pfam" id="PF14361"/>
    </source>
</evidence>
<name>A0A1H3PPC3_9PSEU</name>
<gene>
    <name evidence="5" type="ORF">SAMN05421504_108339</name>
</gene>
<organism evidence="5 6">
    <name type="scientific">Amycolatopsis xylanica</name>
    <dbReference type="NCBI Taxonomy" id="589385"/>
    <lineage>
        <taxon>Bacteria</taxon>
        <taxon>Bacillati</taxon>
        <taxon>Actinomycetota</taxon>
        <taxon>Actinomycetes</taxon>
        <taxon>Pseudonocardiales</taxon>
        <taxon>Pseudonocardiaceae</taxon>
        <taxon>Amycolatopsis</taxon>
    </lineage>
</organism>
<dbReference type="Pfam" id="PF14361">
    <property type="entry name" value="RsbRD_N"/>
    <property type="match status" value="1"/>
</dbReference>
<dbReference type="AlphaFoldDB" id="A0A1H3PPC3"/>
<proteinExistence type="inferred from homology"/>
<evidence type="ECO:0000259" key="4">
    <source>
        <dbReference type="Pfam" id="PF17853"/>
    </source>
</evidence>
<sequence>MSVTNLTWCGGAAYGEPVRVIRNEAADESAEVAETVTAIASAMSANLPSIAEDLRGRLSAEIEYLGGDERLLQALSASVEANVATLLYVLGHRTDVTRAETPAAAVDYARRLAQRGIPVDALVRCYRLGQDSFLRWCLEELKHQSGEGTVVSAAAQELVGVTSAYIDRATQRVVAEYEDERDRWALNQGAVRAARVRDLVEGRNLDLDATENVLGYRLRQQHLGLVLWGDRDTAGESLLPTLERVVRTLGERLGCLIRPLFVPWDELSAWVWLPLGQRAGWDTDTMAAAADLGETPVRVAVGAPGGGVRGFRRSHQQAIQAQAVAVAGRAPAPSFTAFGDVGPVALMCSDLEATRHWVQDVLGDLALDDEPHARLRETVHAFLSCGGSYAAAAVQLGIHKNSVQYRLRKAEEVLGWSIRDDRLNVEVALSACRWLGKSVLLAELG</sequence>
<reference evidence="5 6" key="1">
    <citation type="submission" date="2016-10" db="EMBL/GenBank/DDBJ databases">
        <authorList>
            <person name="de Groot N.N."/>
        </authorList>
    </citation>
    <scope>NUCLEOTIDE SEQUENCE [LARGE SCALE GENOMIC DNA]</scope>
    <source>
        <strain evidence="5 6">CPCC 202699</strain>
    </source>
</reference>
<evidence type="ECO:0000256" key="1">
    <source>
        <dbReference type="ARBA" id="ARBA00006754"/>
    </source>
</evidence>
<protein>
    <submittedName>
        <fullName evidence="5">DNA-binding transcriptional regulator, PucR family</fullName>
    </submittedName>
</protein>
<dbReference type="Gene3D" id="1.10.10.2840">
    <property type="entry name" value="PucR C-terminal helix-turn-helix domain"/>
    <property type="match status" value="1"/>
</dbReference>
<evidence type="ECO:0000313" key="6">
    <source>
        <dbReference type="Proteomes" id="UP000199515"/>
    </source>
</evidence>